<dbReference type="InterPro" id="IPR015797">
    <property type="entry name" value="NUDIX_hydrolase-like_dom_sf"/>
</dbReference>
<dbReference type="PROSITE" id="PS51462">
    <property type="entry name" value="NUDIX"/>
    <property type="match status" value="1"/>
</dbReference>
<dbReference type="Pfam" id="PF00293">
    <property type="entry name" value="NUDIX"/>
    <property type="match status" value="1"/>
</dbReference>
<dbReference type="Gene3D" id="3.90.79.10">
    <property type="entry name" value="Nucleoside Triphosphate Pyrophosphohydrolase"/>
    <property type="match status" value="1"/>
</dbReference>
<comment type="similarity">
    <text evidence="2">Belongs to the IPP isomerase type 1 family.</text>
</comment>
<evidence type="ECO:0000259" key="11">
    <source>
        <dbReference type="PROSITE" id="PS51462"/>
    </source>
</evidence>
<evidence type="ECO:0000256" key="7">
    <source>
        <dbReference type="ARBA" id="ARBA00023211"/>
    </source>
</evidence>
<dbReference type="Proteomes" id="UP000198850">
    <property type="component" value="Unassembled WGS sequence"/>
</dbReference>
<comment type="pathway">
    <text evidence="1">Isoprenoid biosynthesis; dimethylallyl diphosphate biosynthesis; dimethylallyl diphosphate from isopentenyl diphosphate: step 1/1.</text>
</comment>
<dbReference type="PANTHER" id="PTHR10885:SF0">
    <property type="entry name" value="ISOPENTENYL-DIPHOSPHATE DELTA-ISOMERASE"/>
    <property type="match status" value="1"/>
</dbReference>
<dbReference type="UniPathway" id="UPA00059">
    <property type="reaction ID" value="UER00104"/>
</dbReference>
<keyword evidence="4" id="KW-0963">Cytoplasm</keyword>
<gene>
    <name evidence="12" type="ORF">SAMN05443550_112151</name>
</gene>
<evidence type="ECO:0000256" key="9">
    <source>
        <dbReference type="ARBA" id="ARBA00023235"/>
    </source>
</evidence>
<dbReference type="HAMAP" id="MF_00202">
    <property type="entry name" value="Idi"/>
    <property type="match status" value="1"/>
</dbReference>
<keyword evidence="8" id="KW-0414">Isoprene biosynthesis</keyword>
<dbReference type="EC" id="5.3.3.2" evidence="3 10"/>
<accession>A0A1H4H2R7</accession>
<evidence type="ECO:0000256" key="8">
    <source>
        <dbReference type="ARBA" id="ARBA00023229"/>
    </source>
</evidence>
<sequence>MTEYVLLVDEQDNEIGIMEKLLAHQEALLHRAISVFIFNDKDELLLQKRAAEKYHSPLLWTNTCCSHPRPGEVLIEAAHRRLMEEMKMACNLTHQFSFTYKAVLTEELTEHELDHVFFGESNALPVPDPAEVSDWKYLPLKAIEADIEKNPGVYTSWFKLMLNKIKSVRDEHTD</sequence>
<reference evidence="12 13" key="1">
    <citation type="submission" date="2016-10" db="EMBL/GenBank/DDBJ databases">
        <authorList>
            <person name="de Groot N.N."/>
        </authorList>
    </citation>
    <scope>NUCLEOTIDE SEQUENCE [LARGE SCALE GENOMIC DNA]</scope>
    <source>
        <strain evidence="12 13">DSM 19033</strain>
    </source>
</reference>
<keyword evidence="7" id="KW-0464">Manganese</keyword>
<evidence type="ECO:0000256" key="4">
    <source>
        <dbReference type="ARBA" id="ARBA00022490"/>
    </source>
</evidence>
<dbReference type="InterPro" id="IPR011876">
    <property type="entry name" value="IsopentenylPP_isomerase_typ1"/>
</dbReference>
<dbReference type="InterPro" id="IPR000086">
    <property type="entry name" value="NUDIX_hydrolase_dom"/>
</dbReference>
<evidence type="ECO:0000256" key="5">
    <source>
        <dbReference type="ARBA" id="ARBA00022723"/>
    </source>
</evidence>
<dbReference type="GO" id="GO:0046872">
    <property type="term" value="F:metal ion binding"/>
    <property type="evidence" value="ECO:0007669"/>
    <property type="project" value="UniProtKB-KW"/>
</dbReference>
<dbReference type="GO" id="GO:0050992">
    <property type="term" value="P:dimethylallyl diphosphate biosynthetic process"/>
    <property type="evidence" value="ECO:0007669"/>
    <property type="project" value="UniProtKB-UniPathway"/>
</dbReference>
<keyword evidence="5" id="KW-0479">Metal-binding</keyword>
<organism evidence="12 13">
    <name type="scientific">Pedobacter hartonius</name>
    <dbReference type="NCBI Taxonomy" id="425514"/>
    <lineage>
        <taxon>Bacteria</taxon>
        <taxon>Pseudomonadati</taxon>
        <taxon>Bacteroidota</taxon>
        <taxon>Sphingobacteriia</taxon>
        <taxon>Sphingobacteriales</taxon>
        <taxon>Sphingobacteriaceae</taxon>
        <taxon>Pedobacter</taxon>
    </lineage>
</organism>
<dbReference type="RefSeq" id="WP_090559442.1">
    <property type="nucleotide sequence ID" value="NZ_FNRA01000012.1"/>
</dbReference>
<evidence type="ECO:0000256" key="2">
    <source>
        <dbReference type="ARBA" id="ARBA00007579"/>
    </source>
</evidence>
<dbReference type="SUPFAM" id="SSF55811">
    <property type="entry name" value="Nudix"/>
    <property type="match status" value="1"/>
</dbReference>
<evidence type="ECO:0000313" key="13">
    <source>
        <dbReference type="Proteomes" id="UP000198850"/>
    </source>
</evidence>
<protein>
    <recommendedName>
        <fullName evidence="3 10">Isopentenyl-diphosphate delta-isomerase</fullName>
        <ecNumber evidence="3 10">5.3.3.2</ecNumber>
    </recommendedName>
</protein>
<dbReference type="CDD" id="cd02885">
    <property type="entry name" value="NUDIX_IPP_Isomerase"/>
    <property type="match status" value="1"/>
</dbReference>
<keyword evidence="6" id="KW-0460">Magnesium</keyword>
<dbReference type="AlphaFoldDB" id="A0A1H4H2R7"/>
<evidence type="ECO:0000256" key="6">
    <source>
        <dbReference type="ARBA" id="ARBA00022842"/>
    </source>
</evidence>
<keyword evidence="13" id="KW-1185">Reference proteome</keyword>
<keyword evidence="9 12" id="KW-0413">Isomerase</keyword>
<dbReference type="NCBIfam" id="TIGR02150">
    <property type="entry name" value="IPP_isom_1"/>
    <property type="match status" value="1"/>
</dbReference>
<evidence type="ECO:0000256" key="10">
    <source>
        <dbReference type="NCBIfam" id="TIGR02150"/>
    </source>
</evidence>
<dbReference type="OrthoDB" id="9809458at2"/>
<feature type="domain" description="Nudix hydrolase" evidence="11">
    <location>
        <begin position="28"/>
        <end position="160"/>
    </location>
</feature>
<evidence type="ECO:0000256" key="1">
    <source>
        <dbReference type="ARBA" id="ARBA00004826"/>
    </source>
</evidence>
<dbReference type="GO" id="GO:0004452">
    <property type="term" value="F:isopentenyl-diphosphate delta-isomerase activity"/>
    <property type="evidence" value="ECO:0007669"/>
    <property type="project" value="UniProtKB-UniRule"/>
</dbReference>
<evidence type="ECO:0000313" key="12">
    <source>
        <dbReference type="EMBL" id="SEB15388.1"/>
    </source>
</evidence>
<dbReference type="GO" id="GO:0005737">
    <property type="term" value="C:cytoplasm"/>
    <property type="evidence" value="ECO:0007669"/>
    <property type="project" value="TreeGrafter"/>
</dbReference>
<evidence type="ECO:0000256" key="3">
    <source>
        <dbReference type="ARBA" id="ARBA00012057"/>
    </source>
</evidence>
<dbReference type="PANTHER" id="PTHR10885">
    <property type="entry name" value="ISOPENTENYL-DIPHOSPHATE DELTA-ISOMERASE"/>
    <property type="match status" value="1"/>
</dbReference>
<dbReference type="PIRSF" id="PIRSF018427">
    <property type="entry name" value="Isopntndiph_ism"/>
    <property type="match status" value="1"/>
</dbReference>
<dbReference type="GO" id="GO:0009240">
    <property type="term" value="P:isopentenyl diphosphate biosynthetic process"/>
    <property type="evidence" value="ECO:0007669"/>
    <property type="project" value="TreeGrafter"/>
</dbReference>
<dbReference type="InterPro" id="IPR056375">
    <property type="entry name" value="Idi_bact"/>
</dbReference>
<dbReference type="STRING" id="425514.SAMN05443550_112151"/>
<dbReference type="NCBIfam" id="NF002995">
    <property type="entry name" value="PRK03759.1"/>
    <property type="match status" value="1"/>
</dbReference>
<proteinExistence type="inferred from homology"/>
<dbReference type="EMBL" id="FNRA01000012">
    <property type="protein sequence ID" value="SEB15388.1"/>
    <property type="molecule type" value="Genomic_DNA"/>
</dbReference>
<name>A0A1H4H2R7_9SPHI</name>